<dbReference type="Pfam" id="PF01809">
    <property type="entry name" value="YidD"/>
    <property type="match status" value="1"/>
</dbReference>
<comment type="subcellular location">
    <subcellularLocation>
        <location evidence="1">Cell membrane</location>
        <topology evidence="1">Peripheral membrane protein</topology>
        <orientation evidence="1">Cytoplasmic side</orientation>
    </subcellularLocation>
</comment>
<dbReference type="NCBIfam" id="TIGR00278">
    <property type="entry name" value="membrane protein insertion efficiency factor YidD"/>
    <property type="match status" value="1"/>
</dbReference>
<dbReference type="PANTHER" id="PTHR33383">
    <property type="entry name" value="MEMBRANE PROTEIN INSERTION EFFICIENCY FACTOR-RELATED"/>
    <property type="match status" value="1"/>
</dbReference>
<dbReference type="InterPro" id="IPR002696">
    <property type="entry name" value="Membr_insert_effic_factor_YidD"/>
</dbReference>
<protein>
    <recommendedName>
        <fullName evidence="1">Putative membrane protein insertion efficiency factor</fullName>
    </recommendedName>
</protein>
<comment type="function">
    <text evidence="1">Could be involved in insertion of integral membrane proteins into the membrane.</text>
</comment>
<keyword evidence="1" id="KW-1003">Cell membrane</keyword>
<comment type="similarity">
    <text evidence="1">Belongs to the UPF0161 family.</text>
</comment>
<dbReference type="HAMAP" id="MF_00386">
    <property type="entry name" value="UPF0161_YidD"/>
    <property type="match status" value="1"/>
</dbReference>
<keyword evidence="1" id="KW-0472">Membrane</keyword>
<name>A0A6B1FXJ6_9CHLR</name>
<comment type="caution">
    <text evidence="2">The sequence shown here is derived from an EMBL/GenBank/DDBJ whole genome shotgun (WGS) entry which is preliminary data.</text>
</comment>
<proteinExistence type="inferred from homology"/>
<dbReference type="GO" id="GO:0005886">
    <property type="term" value="C:plasma membrane"/>
    <property type="evidence" value="ECO:0007669"/>
    <property type="project" value="UniProtKB-SubCell"/>
</dbReference>
<evidence type="ECO:0000256" key="1">
    <source>
        <dbReference type="HAMAP-Rule" id="MF_00386"/>
    </source>
</evidence>
<gene>
    <name evidence="2" type="primary">yidD</name>
    <name evidence="2" type="ORF">F4148_08825</name>
</gene>
<organism evidence="2">
    <name type="scientific">Caldilineaceae bacterium SB0675_bin_29</name>
    <dbReference type="NCBI Taxonomy" id="2605266"/>
    <lineage>
        <taxon>Bacteria</taxon>
        <taxon>Bacillati</taxon>
        <taxon>Chloroflexota</taxon>
        <taxon>Caldilineae</taxon>
        <taxon>Caldilineales</taxon>
        <taxon>Caldilineaceae</taxon>
    </lineage>
</organism>
<reference evidence="2" key="1">
    <citation type="submission" date="2019-09" db="EMBL/GenBank/DDBJ databases">
        <title>Characterisation of the sponge microbiome using genome-centric metagenomics.</title>
        <authorList>
            <person name="Engelberts J.P."/>
            <person name="Robbins S.J."/>
            <person name="De Goeij J.M."/>
            <person name="Aranda M."/>
            <person name="Bell S.C."/>
            <person name="Webster N.S."/>
        </authorList>
    </citation>
    <scope>NUCLEOTIDE SEQUENCE</scope>
    <source>
        <strain evidence="2">SB0675_bin_29</strain>
    </source>
</reference>
<dbReference type="AlphaFoldDB" id="A0A6B1FXJ6"/>
<accession>A0A6B1FXJ6</accession>
<dbReference type="EMBL" id="VYDA01000330">
    <property type="protein sequence ID" value="MYH61853.1"/>
    <property type="molecule type" value="Genomic_DNA"/>
</dbReference>
<dbReference type="PANTHER" id="PTHR33383:SF1">
    <property type="entry name" value="MEMBRANE PROTEIN INSERTION EFFICIENCY FACTOR-RELATED"/>
    <property type="match status" value="1"/>
</dbReference>
<dbReference type="SMART" id="SM01234">
    <property type="entry name" value="Haemolytic"/>
    <property type="match status" value="1"/>
</dbReference>
<evidence type="ECO:0000313" key="2">
    <source>
        <dbReference type="EMBL" id="MYH61853.1"/>
    </source>
</evidence>
<sequence>MRSSLLLLIRLYQRGISPLLGSNCRFHPTCSQYTYEAVERYGAAQGVWMGLRRICRCHPWNPGGFDPVP</sequence>